<reference evidence="1 2" key="1">
    <citation type="submission" date="2014-02" db="EMBL/GenBank/DDBJ databases">
        <title>The small core and large imbalanced accessory genome model reveals a collaborative survival strategy of Sorangium cellulosum strains in nature.</title>
        <authorList>
            <person name="Han K."/>
            <person name="Peng R."/>
            <person name="Blom J."/>
            <person name="Li Y.-Z."/>
        </authorList>
    </citation>
    <scope>NUCLEOTIDE SEQUENCE [LARGE SCALE GENOMIC DNA]</scope>
    <source>
        <strain evidence="1 2">So0007-03</strain>
    </source>
</reference>
<proteinExistence type="predicted"/>
<sequence>MAYDRAALVRALSAAYSGMEQKREALLLCERAGIDLFSINHDQSVQGIFDEVTRVHAAKIPKLVECALADARKARHHEAIRAACKPKASALPRHPAANAYLRLDRHDIWSDLQSRSANDPRAHALLLCGAPEDGHQYFLDRVRAFKDELGAEVLTMSPTVFNVRDARKALLALRDVLALELGEDVEVDALPDAIARLTQDRSLILIYPMHPEALDAAHARWLKEHHTEAIPELYRQAVDRRGGAGGGALITLQPIVWKPSLWDWIEALSAHRVTHGALAPIEHRAMRHELKRIQRSDIEMFFRELYPGDPRAIDAATRRGLALHEASKDTQRFFAGLQELLSAADAAQR</sequence>
<organism evidence="1 2">
    <name type="scientific">Sorangium cellulosum</name>
    <name type="common">Polyangium cellulosum</name>
    <dbReference type="NCBI Taxonomy" id="56"/>
    <lineage>
        <taxon>Bacteria</taxon>
        <taxon>Pseudomonadati</taxon>
        <taxon>Myxococcota</taxon>
        <taxon>Polyangia</taxon>
        <taxon>Polyangiales</taxon>
        <taxon>Polyangiaceae</taxon>
        <taxon>Sorangium</taxon>
    </lineage>
</organism>
<protein>
    <submittedName>
        <fullName evidence="1">Uncharacterized protein</fullName>
    </submittedName>
</protein>
<evidence type="ECO:0000313" key="1">
    <source>
        <dbReference type="EMBL" id="KYG03800.1"/>
    </source>
</evidence>
<dbReference type="EMBL" id="JEME01002580">
    <property type="protein sequence ID" value="KYG03800.1"/>
    <property type="molecule type" value="Genomic_DNA"/>
</dbReference>
<comment type="caution">
    <text evidence="1">The sequence shown here is derived from an EMBL/GenBank/DDBJ whole genome shotgun (WGS) entry which is preliminary data.</text>
</comment>
<evidence type="ECO:0000313" key="2">
    <source>
        <dbReference type="Proteomes" id="UP000075502"/>
    </source>
</evidence>
<dbReference type="Proteomes" id="UP000075502">
    <property type="component" value="Unassembled WGS sequence"/>
</dbReference>
<gene>
    <name evidence="1" type="ORF">BE21_49975</name>
</gene>
<dbReference type="AlphaFoldDB" id="A0A150TGG9"/>
<accession>A0A150TGG9</accession>
<name>A0A150TGG9_SORCE</name>